<feature type="active site" description="Nucleophile" evidence="4">
    <location>
        <position position="175"/>
    </location>
</feature>
<dbReference type="PANTHER" id="PTHR10188:SF6">
    <property type="entry name" value="N(4)-(BETA-N-ACETYLGLUCOSAMINYL)-L-ASPARAGINASE"/>
    <property type="match status" value="1"/>
</dbReference>
<feature type="site" description="Cleavage; by autolysis" evidence="6">
    <location>
        <begin position="174"/>
        <end position="175"/>
    </location>
</feature>
<evidence type="ECO:0000256" key="5">
    <source>
        <dbReference type="PIRSR" id="PIRSR600246-2"/>
    </source>
</evidence>
<evidence type="ECO:0000256" key="1">
    <source>
        <dbReference type="ARBA" id="ARBA00022670"/>
    </source>
</evidence>
<feature type="binding site" evidence="5">
    <location>
        <begin position="226"/>
        <end position="229"/>
    </location>
    <ligand>
        <name>substrate</name>
    </ligand>
</feature>
<proteinExistence type="predicted"/>
<gene>
    <name evidence="7" type="ORF">A7J15_11785</name>
</gene>
<comment type="caution">
    <text evidence="7">The sequence shown here is derived from an EMBL/GenBank/DDBJ whole genome shotgun (WGS) entry which is preliminary data.</text>
</comment>
<dbReference type="GO" id="GO:0008233">
    <property type="term" value="F:peptidase activity"/>
    <property type="evidence" value="ECO:0007669"/>
    <property type="project" value="UniProtKB-KW"/>
</dbReference>
<dbReference type="PANTHER" id="PTHR10188">
    <property type="entry name" value="L-ASPARAGINASE"/>
    <property type="match status" value="1"/>
</dbReference>
<dbReference type="Gene3D" id="3.60.20.30">
    <property type="entry name" value="(Glycosyl)asparaginase"/>
    <property type="match status" value="1"/>
</dbReference>
<dbReference type="InterPro" id="IPR029055">
    <property type="entry name" value="Ntn_hydrolases_N"/>
</dbReference>
<dbReference type="CDD" id="cd04701">
    <property type="entry name" value="Asparaginase_2"/>
    <property type="match status" value="1"/>
</dbReference>
<evidence type="ECO:0000256" key="3">
    <source>
        <dbReference type="ARBA" id="ARBA00022813"/>
    </source>
</evidence>
<dbReference type="GO" id="GO:0006508">
    <property type="term" value="P:proteolysis"/>
    <property type="evidence" value="ECO:0007669"/>
    <property type="project" value="UniProtKB-KW"/>
</dbReference>
<evidence type="ECO:0000256" key="6">
    <source>
        <dbReference type="PIRSR" id="PIRSR600246-3"/>
    </source>
</evidence>
<accession>A0A1B9NIV7</accession>
<reference evidence="7 8" key="1">
    <citation type="submission" date="2016-05" db="EMBL/GenBank/DDBJ databases">
        <authorList>
            <person name="Lavstsen T."/>
            <person name="Jespersen J.S."/>
        </authorList>
    </citation>
    <scope>NUCLEOTIDE SEQUENCE [LARGE SCALE GENOMIC DNA]</scope>
    <source>
        <strain evidence="7 8">YLB-01</strain>
    </source>
</reference>
<organism evidence="7 8">
    <name type="scientific">Microbacterium sediminis</name>
    <dbReference type="NCBI Taxonomy" id="904291"/>
    <lineage>
        <taxon>Bacteria</taxon>
        <taxon>Bacillati</taxon>
        <taxon>Actinomycetota</taxon>
        <taxon>Actinomycetes</taxon>
        <taxon>Micrococcales</taxon>
        <taxon>Microbacteriaceae</taxon>
        <taxon>Microbacterium</taxon>
    </lineage>
</organism>
<sequence length="305" mass="31915">MRLTSHRTRTERPYALVLHAGAGGRVEELSLEDQANYGAGLRRAYEAGERVLESGGTAEEAVCATVAVLEDTPLFNAGRGAALTASGRAELDASGMTGDGRAGAVAGTTRIKNPVYAAQQVMSESDHVLLVAPPEELAVSWGLELVEPEYFVTEARLKQLENVQARQLEASRHGTVGAVALDRAGRIAAATSTGGMVNQADGRVGDTPIIGAGTYARDGIGGVSCTGEGEAFIRGVVAHDIVSRMRYLGQSLEGAVSATFDHELTSRDASGGIIAIDHERNVIIAHNSPAMFAAYRDGNDIVTLT</sequence>
<dbReference type="Pfam" id="PF01112">
    <property type="entry name" value="Asparaginase_2"/>
    <property type="match status" value="1"/>
</dbReference>
<keyword evidence="2" id="KW-0378">Hydrolase</keyword>
<dbReference type="FunFam" id="3.60.20.30:FF:000001">
    <property type="entry name" value="Isoaspartyl peptidase/L-asparaginase"/>
    <property type="match status" value="1"/>
</dbReference>
<evidence type="ECO:0000313" key="8">
    <source>
        <dbReference type="Proteomes" id="UP000093355"/>
    </source>
</evidence>
<evidence type="ECO:0000313" key="7">
    <source>
        <dbReference type="EMBL" id="OCG76500.1"/>
    </source>
</evidence>
<name>A0A1B9NIV7_9MICO</name>
<evidence type="ECO:0000256" key="4">
    <source>
        <dbReference type="PIRSR" id="PIRSR600246-1"/>
    </source>
</evidence>
<dbReference type="STRING" id="904291.A7J15_11785"/>
<dbReference type="EMBL" id="LXMD01000002">
    <property type="protein sequence ID" value="OCG76500.1"/>
    <property type="molecule type" value="Genomic_DNA"/>
</dbReference>
<dbReference type="InterPro" id="IPR000246">
    <property type="entry name" value="Peptidase_T2"/>
</dbReference>
<dbReference type="AlphaFoldDB" id="A0A1B9NIV7"/>
<protein>
    <submittedName>
        <fullName evidence="7">Isoaspartyl dipeptidase with L-asparaginase activity</fullName>
    </submittedName>
</protein>
<keyword evidence="1" id="KW-0645">Protease</keyword>
<keyword evidence="8" id="KW-1185">Reference proteome</keyword>
<evidence type="ECO:0000256" key="2">
    <source>
        <dbReference type="ARBA" id="ARBA00022801"/>
    </source>
</evidence>
<dbReference type="Proteomes" id="UP000093355">
    <property type="component" value="Unassembled WGS sequence"/>
</dbReference>
<dbReference type="GO" id="GO:0016811">
    <property type="term" value="F:hydrolase activity, acting on carbon-nitrogen (but not peptide) bonds, in linear amides"/>
    <property type="evidence" value="ECO:0007669"/>
    <property type="project" value="UniProtKB-ARBA"/>
</dbReference>
<feature type="binding site" evidence="5">
    <location>
        <begin position="203"/>
        <end position="206"/>
    </location>
    <ligand>
        <name>substrate</name>
    </ligand>
</feature>
<keyword evidence="3" id="KW-0068">Autocatalytic cleavage</keyword>
<dbReference type="SUPFAM" id="SSF56235">
    <property type="entry name" value="N-terminal nucleophile aminohydrolases (Ntn hydrolases)"/>
    <property type="match status" value="1"/>
</dbReference>